<name>A0AAD4BFP5_BOLED</name>
<accession>A0AAD4BFP5</accession>
<sequence>MNGIKSPMPSPRLALGFEGIHPATQMISLPTLSSRAIYPSDMASTTWAVDGFLYREAMSLYLKG</sequence>
<keyword evidence="2" id="KW-1185">Reference proteome</keyword>
<comment type="caution">
    <text evidence="1">The sequence shown here is derived from an EMBL/GenBank/DDBJ whole genome shotgun (WGS) entry which is preliminary data.</text>
</comment>
<dbReference type="Proteomes" id="UP001194468">
    <property type="component" value="Unassembled WGS sequence"/>
</dbReference>
<proteinExistence type="predicted"/>
<evidence type="ECO:0000313" key="2">
    <source>
        <dbReference type="Proteomes" id="UP001194468"/>
    </source>
</evidence>
<organism evidence="1 2">
    <name type="scientific">Boletus edulis BED1</name>
    <dbReference type="NCBI Taxonomy" id="1328754"/>
    <lineage>
        <taxon>Eukaryota</taxon>
        <taxon>Fungi</taxon>
        <taxon>Dikarya</taxon>
        <taxon>Basidiomycota</taxon>
        <taxon>Agaricomycotina</taxon>
        <taxon>Agaricomycetes</taxon>
        <taxon>Agaricomycetidae</taxon>
        <taxon>Boletales</taxon>
        <taxon>Boletineae</taxon>
        <taxon>Boletaceae</taxon>
        <taxon>Boletoideae</taxon>
        <taxon>Boletus</taxon>
    </lineage>
</organism>
<protein>
    <submittedName>
        <fullName evidence="1">Uncharacterized protein</fullName>
    </submittedName>
</protein>
<reference evidence="1" key="2">
    <citation type="journal article" date="2020" name="Nat. Commun.">
        <title>Large-scale genome sequencing of mycorrhizal fungi provides insights into the early evolution of symbiotic traits.</title>
        <authorList>
            <person name="Miyauchi S."/>
            <person name="Kiss E."/>
            <person name="Kuo A."/>
            <person name="Drula E."/>
            <person name="Kohler A."/>
            <person name="Sanchez-Garcia M."/>
            <person name="Morin E."/>
            <person name="Andreopoulos B."/>
            <person name="Barry K.W."/>
            <person name="Bonito G."/>
            <person name="Buee M."/>
            <person name="Carver A."/>
            <person name="Chen C."/>
            <person name="Cichocki N."/>
            <person name="Clum A."/>
            <person name="Culley D."/>
            <person name="Crous P.W."/>
            <person name="Fauchery L."/>
            <person name="Girlanda M."/>
            <person name="Hayes R.D."/>
            <person name="Keri Z."/>
            <person name="LaButti K."/>
            <person name="Lipzen A."/>
            <person name="Lombard V."/>
            <person name="Magnuson J."/>
            <person name="Maillard F."/>
            <person name="Murat C."/>
            <person name="Nolan M."/>
            <person name="Ohm R.A."/>
            <person name="Pangilinan J."/>
            <person name="Pereira M.F."/>
            <person name="Perotto S."/>
            <person name="Peter M."/>
            <person name="Pfister S."/>
            <person name="Riley R."/>
            <person name="Sitrit Y."/>
            <person name="Stielow J.B."/>
            <person name="Szollosi G."/>
            <person name="Zifcakova L."/>
            <person name="Stursova M."/>
            <person name="Spatafora J.W."/>
            <person name="Tedersoo L."/>
            <person name="Vaario L.M."/>
            <person name="Yamada A."/>
            <person name="Yan M."/>
            <person name="Wang P."/>
            <person name="Xu J."/>
            <person name="Bruns T."/>
            <person name="Baldrian P."/>
            <person name="Vilgalys R."/>
            <person name="Dunand C."/>
            <person name="Henrissat B."/>
            <person name="Grigoriev I.V."/>
            <person name="Hibbett D."/>
            <person name="Nagy L.G."/>
            <person name="Martin F.M."/>
        </authorList>
    </citation>
    <scope>NUCLEOTIDE SEQUENCE</scope>
    <source>
        <strain evidence="1">BED1</strain>
    </source>
</reference>
<gene>
    <name evidence="1" type="ORF">L210DRAFT_3567306</name>
</gene>
<reference evidence="1" key="1">
    <citation type="submission" date="2019-10" db="EMBL/GenBank/DDBJ databases">
        <authorList>
            <consortium name="DOE Joint Genome Institute"/>
            <person name="Kuo A."/>
            <person name="Miyauchi S."/>
            <person name="Kiss E."/>
            <person name="Drula E."/>
            <person name="Kohler A."/>
            <person name="Sanchez-Garcia M."/>
            <person name="Andreopoulos B."/>
            <person name="Barry K.W."/>
            <person name="Bonito G."/>
            <person name="Buee M."/>
            <person name="Carver A."/>
            <person name="Chen C."/>
            <person name="Cichocki N."/>
            <person name="Clum A."/>
            <person name="Culley D."/>
            <person name="Crous P.W."/>
            <person name="Fauchery L."/>
            <person name="Girlanda M."/>
            <person name="Hayes R."/>
            <person name="Keri Z."/>
            <person name="LaButti K."/>
            <person name="Lipzen A."/>
            <person name="Lombard V."/>
            <person name="Magnuson J."/>
            <person name="Maillard F."/>
            <person name="Morin E."/>
            <person name="Murat C."/>
            <person name="Nolan M."/>
            <person name="Ohm R."/>
            <person name="Pangilinan J."/>
            <person name="Pereira M."/>
            <person name="Perotto S."/>
            <person name="Peter M."/>
            <person name="Riley R."/>
            <person name="Sitrit Y."/>
            <person name="Stielow B."/>
            <person name="Szollosi G."/>
            <person name="Zifcakova L."/>
            <person name="Stursova M."/>
            <person name="Spatafora J.W."/>
            <person name="Tedersoo L."/>
            <person name="Vaario L.-M."/>
            <person name="Yamada A."/>
            <person name="Yan M."/>
            <person name="Wang P."/>
            <person name="Xu J."/>
            <person name="Bruns T."/>
            <person name="Baldrian P."/>
            <person name="Vilgalys R."/>
            <person name="Henrissat B."/>
            <person name="Grigoriev I.V."/>
            <person name="Hibbett D."/>
            <person name="Nagy L.G."/>
            <person name="Martin F.M."/>
        </authorList>
    </citation>
    <scope>NUCLEOTIDE SEQUENCE</scope>
    <source>
        <strain evidence="1">BED1</strain>
    </source>
</reference>
<dbReference type="EMBL" id="WHUW01000095">
    <property type="protein sequence ID" value="KAF8425403.1"/>
    <property type="molecule type" value="Genomic_DNA"/>
</dbReference>
<evidence type="ECO:0000313" key="1">
    <source>
        <dbReference type="EMBL" id="KAF8425403.1"/>
    </source>
</evidence>
<dbReference type="AlphaFoldDB" id="A0AAD4BFP5"/>